<reference evidence="1 2" key="1">
    <citation type="submission" date="2024-01" db="EMBL/GenBank/DDBJ databases">
        <authorList>
            <consortium name="Genoscope - CEA"/>
            <person name="William W."/>
        </authorList>
    </citation>
    <scope>NUCLEOTIDE SEQUENCE [LARGE SCALE GENOMIC DNA]</scope>
    <source>
        <strain evidence="1 2">29B2s-10</strain>
    </source>
</reference>
<name>A0ABP0EQ59_9ASCO</name>
<dbReference type="EMBL" id="OZ004260">
    <property type="protein sequence ID" value="CAK7921855.1"/>
    <property type="molecule type" value="Genomic_DNA"/>
</dbReference>
<keyword evidence="2" id="KW-1185">Reference proteome</keyword>
<dbReference type="Proteomes" id="UP001497600">
    <property type="component" value="Chromosome H"/>
</dbReference>
<evidence type="ECO:0000313" key="1">
    <source>
        <dbReference type="EMBL" id="CAK7921855.1"/>
    </source>
</evidence>
<proteinExistence type="predicted"/>
<protein>
    <submittedName>
        <fullName evidence="1">Uncharacterized protein</fullName>
    </submittedName>
</protein>
<sequence length="115" mass="13003">MKFDMILRQFLRITSFIDNQSNRLAKSNQAGLNLHGTTDSFCFQIIQFIDFNPIFEANVASGSTNLIKIKLLTSYIYKNTSTQVELEFFIFSLIKVLLIGFCISSCSEVGNTISN</sequence>
<accession>A0ABP0EQ59</accession>
<organism evidence="1 2">
    <name type="scientific">[Candida] anglica</name>
    <dbReference type="NCBI Taxonomy" id="148631"/>
    <lineage>
        <taxon>Eukaryota</taxon>
        <taxon>Fungi</taxon>
        <taxon>Dikarya</taxon>
        <taxon>Ascomycota</taxon>
        <taxon>Saccharomycotina</taxon>
        <taxon>Pichiomycetes</taxon>
        <taxon>Debaryomycetaceae</taxon>
        <taxon>Kurtzmaniella</taxon>
    </lineage>
</organism>
<evidence type="ECO:0000313" key="2">
    <source>
        <dbReference type="Proteomes" id="UP001497600"/>
    </source>
</evidence>
<gene>
    <name evidence="1" type="ORF">CAAN4_H19152</name>
</gene>